<evidence type="ECO:0000256" key="1">
    <source>
        <dbReference type="ARBA" id="ARBA00022617"/>
    </source>
</evidence>
<keyword evidence="4" id="KW-0560">Oxidoreductase</keyword>
<proteinExistence type="predicted"/>
<dbReference type="PANTHER" id="PTHR30600:SF10">
    <property type="entry name" value="BLL6722 PROTEIN"/>
    <property type="match status" value="1"/>
</dbReference>
<dbReference type="PROSITE" id="PS51007">
    <property type="entry name" value="CYTC"/>
    <property type="match status" value="1"/>
</dbReference>
<evidence type="ECO:0000256" key="3">
    <source>
        <dbReference type="ARBA" id="ARBA00022729"/>
    </source>
</evidence>
<evidence type="ECO:0000313" key="8">
    <source>
        <dbReference type="EMBL" id="MCT7966202.1"/>
    </source>
</evidence>
<keyword evidence="9" id="KW-1185">Reference proteome</keyword>
<keyword evidence="5 6" id="KW-0408">Iron</keyword>
<comment type="caution">
    <text evidence="8">The sequence shown here is derived from an EMBL/GenBank/DDBJ whole genome shotgun (WGS) entry which is preliminary data.</text>
</comment>
<feature type="domain" description="Cytochrome c" evidence="7">
    <location>
        <begin position="442"/>
        <end position="536"/>
    </location>
</feature>
<organism evidence="8 9">
    <name type="scientific">Laspinema palackyanum D2a</name>
    <dbReference type="NCBI Taxonomy" id="2953684"/>
    <lineage>
        <taxon>Bacteria</taxon>
        <taxon>Bacillati</taxon>
        <taxon>Cyanobacteriota</taxon>
        <taxon>Cyanophyceae</taxon>
        <taxon>Oscillatoriophycideae</taxon>
        <taxon>Oscillatoriales</taxon>
        <taxon>Laspinemataceae</taxon>
        <taxon>Laspinema</taxon>
        <taxon>Laspinema palackyanum</taxon>
    </lineage>
</organism>
<evidence type="ECO:0000259" key="7">
    <source>
        <dbReference type="PROSITE" id="PS51007"/>
    </source>
</evidence>
<keyword evidence="1 6" id="KW-0349">Heme</keyword>
<sequence length="673" mass="72055">MKWFSLIFILPIVAVIGFLVSGVEVVLPATPPSEAMTYTPMTQPAPPGIGSYDVLGHPVSKEEADRLLQTEAGRDYLSPENGAIEITEQLIDLGRDNFYTETFGNEVIFTDVVGILDGPINIASMTKAILALKGQPTTNLQIPLKEDITVGGQTFQAGTMLNTGLDVPKGSVLPLGLSNHLSGAKVRVGVTCALCHAAIDGKTGAILEGATNNDLDAGLLLAMASNTAALYRQTGVNPLELPKGSHTYLNSQGELAKLPDSESFEEAVDQVFLSWAPGNFDSSGDQIDNPSQIPPSYTHDAWPYSWSGGSSIGWFHGLSSLNSRVFAFNADPTTTAENSEKLYGIDKETFLGAIFQNSSNSKFRLPEGAKPSEFFARVDPNPDSPGFDQTIKMPEYPNASLFAANGLMLATPGLPVGTAANAMSAWQNTLAPPPNEFLSDSEAVQRGAVIFNQAGCVDCHSGRYFTNHEVIPQREVGTQPERAKASLGLKKLFQDPTTYPPSVQVPLPENPPVIPVPTDITPQRSIDVTFGITEPKGGYKVQHLIGLYLTAPYLHDGGVAAAADGLRQDADGKFAIANPDRIGLPGTLLQGINPDPEASLRMLVDRRLREAMIAANRANPSLKRANIDGRGHDYWVDEEAGFTPGSQTDLIQFLLSIDDDPEVLPEPKLAQGL</sequence>
<evidence type="ECO:0000256" key="4">
    <source>
        <dbReference type="ARBA" id="ARBA00023002"/>
    </source>
</evidence>
<dbReference type="SUPFAM" id="SSF46626">
    <property type="entry name" value="Cytochrome c"/>
    <property type="match status" value="1"/>
</dbReference>
<evidence type="ECO:0000313" key="9">
    <source>
        <dbReference type="Proteomes" id="UP001525890"/>
    </source>
</evidence>
<dbReference type="InterPro" id="IPR051395">
    <property type="entry name" value="Cytochrome_c_Peroxidase/MauG"/>
</dbReference>
<evidence type="ECO:0000256" key="6">
    <source>
        <dbReference type="PROSITE-ProRule" id="PRU00433"/>
    </source>
</evidence>
<protein>
    <recommendedName>
        <fullName evidence="7">Cytochrome c domain-containing protein</fullName>
    </recommendedName>
</protein>
<dbReference type="Proteomes" id="UP001525890">
    <property type="component" value="Unassembled WGS sequence"/>
</dbReference>
<accession>A0ABT2MRZ2</accession>
<dbReference type="Gene3D" id="1.10.760.10">
    <property type="entry name" value="Cytochrome c-like domain"/>
    <property type="match status" value="1"/>
</dbReference>
<gene>
    <name evidence="8" type="ORF">NG799_07630</name>
</gene>
<reference evidence="8 9" key="1">
    <citation type="journal article" date="2022" name="Front. Microbiol.">
        <title>High genomic differentiation and limited gene flow indicate recent cryptic speciation within the genus Laspinema (cyanobacteria).</title>
        <authorList>
            <person name="Stanojkovic A."/>
            <person name="Skoupy S."/>
            <person name="Skaloud P."/>
            <person name="Dvorak P."/>
        </authorList>
    </citation>
    <scope>NUCLEOTIDE SEQUENCE [LARGE SCALE GENOMIC DNA]</scope>
    <source>
        <strain evidence="8 9">D2a</strain>
    </source>
</reference>
<dbReference type="InterPro" id="IPR036909">
    <property type="entry name" value="Cyt_c-like_dom_sf"/>
</dbReference>
<evidence type="ECO:0000256" key="2">
    <source>
        <dbReference type="ARBA" id="ARBA00022723"/>
    </source>
</evidence>
<dbReference type="InterPro" id="IPR009056">
    <property type="entry name" value="Cyt_c-like_dom"/>
</dbReference>
<keyword evidence="3" id="KW-0732">Signal</keyword>
<dbReference type="RefSeq" id="WP_368005849.1">
    <property type="nucleotide sequence ID" value="NZ_JAMXFF010000008.1"/>
</dbReference>
<keyword evidence="2 6" id="KW-0479">Metal-binding</keyword>
<evidence type="ECO:0000256" key="5">
    <source>
        <dbReference type="ARBA" id="ARBA00023004"/>
    </source>
</evidence>
<dbReference type="EMBL" id="JAMXFF010000008">
    <property type="protein sequence ID" value="MCT7966202.1"/>
    <property type="molecule type" value="Genomic_DNA"/>
</dbReference>
<dbReference type="PANTHER" id="PTHR30600">
    <property type="entry name" value="CYTOCHROME C PEROXIDASE-RELATED"/>
    <property type="match status" value="1"/>
</dbReference>
<name>A0ABT2MRZ2_9CYAN</name>